<evidence type="ECO:0008006" key="4">
    <source>
        <dbReference type="Google" id="ProtNLM"/>
    </source>
</evidence>
<proteinExistence type="predicted"/>
<evidence type="ECO:0000313" key="2">
    <source>
        <dbReference type="EMBL" id="CVK32463.1"/>
    </source>
</evidence>
<sequence>MDSPHVPAFPDGQQKCEAGGPETTPTPAFRLLAMAADDLGASTELYRLAYYAQAVFLFQQAVEKTTKSFGMHFAGLTESEARSSRKVGHLSVRVFERSAKKVEEEMVAVKEAIDTVPEMKRVVEITEFDITPLVDGIRMIVTSLNELSNDHKMYRDLPIEDLMNILRYIQENESQITQIHNAIQENNLPVADLLTLKKEAHLKMEPIYAAYPEHGDDLKKGVEDLMDLFTQKKFWREVIGPCCDFGGAMISLLGLSFVMQPHAIAARYPEEDFDPLEFYTPDLPLIHALPSLYRIADRSIDRLHRLYATTSLEVEPL</sequence>
<reference evidence="2 3" key="1">
    <citation type="submission" date="2016-01" db="EMBL/GenBank/DDBJ databases">
        <authorList>
            <person name="Manzoor S."/>
        </authorList>
    </citation>
    <scope>NUCLEOTIDE SEQUENCE [LARGE SCALE GENOMIC DNA]</scope>
    <source>
        <strain evidence="2">Methanoculleus sp MAB1</strain>
    </source>
</reference>
<dbReference type="AlphaFoldDB" id="A0A0X3BKF2"/>
<accession>A0A0X3BKF2</accession>
<dbReference type="Gene3D" id="1.20.120.330">
    <property type="entry name" value="Nucleotidyltransferases domain 2"/>
    <property type="match status" value="1"/>
</dbReference>
<dbReference type="EMBL" id="LT158599">
    <property type="protein sequence ID" value="CVK32463.1"/>
    <property type="molecule type" value="Genomic_DNA"/>
</dbReference>
<evidence type="ECO:0000256" key="1">
    <source>
        <dbReference type="SAM" id="MobiDB-lite"/>
    </source>
</evidence>
<dbReference type="Proteomes" id="UP000069850">
    <property type="component" value="Chromosome 1"/>
</dbReference>
<organism evidence="2 3">
    <name type="scientific">Methanoculleus bourgensis</name>
    <dbReference type="NCBI Taxonomy" id="83986"/>
    <lineage>
        <taxon>Archaea</taxon>
        <taxon>Methanobacteriati</taxon>
        <taxon>Methanobacteriota</taxon>
        <taxon>Stenosarchaea group</taxon>
        <taxon>Methanomicrobia</taxon>
        <taxon>Methanomicrobiales</taxon>
        <taxon>Methanomicrobiaceae</taxon>
        <taxon>Methanoculleus</taxon>
    </lineage>
</organism>
<protein>
    <recommendedName>
        <fullName evidence="4">HEPN domain-containing protein</fullName>
    </recommendedName>
</protein>
<feature type="region of interest" description="Disordered" evidence="1">
    <location>
        <begin position="1"/>
        <end position="23"/>
    </location>
</feature>
<dbReference type="KEGG" id="mema:MMAB1_1250"/>
<gene>
    <name evidence="2" type="ORF">MMAB1_1250</name>
</gene>
<evidence type="ECO:0000313" key="3">
    <source>
        <dbReference type="Proteomes" id="UP000069850"/>
    </source>
</evidence>
<name>A0A0X3BKF2_9EURY</name>